<evidence type="ECO:0000313" key="1">
    <source>
        <dbReference type="EMBL" id="KAJ8674997.1"/>
    </source>
</evidence>
<organism evidence="1 2">
    <name type="scientific">Eretmocerus hayati</name>
    <dbReference type="NCBI Taxonomy" id="131215"/>
    <lineage>
        <taxon>Eukaryota</taxon>
        <taxon>Metazoa</taxon>
        <taxon>Ecdysozoa</taxon>
        <taxon>Arthropoda</taxon>
        <taxon>Hexapoda</taxon>
        <taxon>Insecta</taxon>
        <taxon>Pterygota</taxon>
        <taxon>Neoptera</taxon>
        <taxon>Endopterygota</taxon>
        <taxon>Hymenoptera</taxon>
        <taxon>Apocrita</taxon>
        <taxon>Proctotrupomorpha</taxon>
        <taxon>Chalcidoidea</taxon>
        <taxon>Aphelinidae</taxon>
        <taxon>Aphelininae</taxon>
        <taxon>Eretmocerus</taxon>
    </lineage>
</organism>
<reference evidence="1" key="1">
    <citation type="submission" date="2023-04" db="EMBL/GenBank/DDBJ databases">
        <title>A chromosome-level genome assembly of the parasitoid wasp Eretmocerus hayati.</title>
        <authorList>
            <person name="Zhong Y."/>
            <person name="Liu S."/>
            <person name="Liu Y."/>
        </authorList>
    </citation>
    <scope>NUCLEOTIDE SEQUENCE</scope>
    <source>
        <strain evidence="1">ZJU_SS_LIU_2023</strain>
    </source>
</reference>
<name>A0ACC2NXR6_9HYME</name>
<evidence type="ECO:0000313" key="2">
    <source>
        <dbReference type="Proteomes" id="UP001239111"/>
    </source>
</evidence>
<protein>
    <submittedName>
        <fullName evidence="1">Uncharacterized protein</fullName>
    </submittedName>
</protein>
<keyword evidence="2" id="KW-1185">Reference proteome</keyword>
<accession>A0ACC2NXR6</accession>
<dbReference type="Proteomes" id="UP001239111">
    <property type="component" value="Chromosome 2"/>
</dbReference>
<comment type="caution">
    <text evidence="1">The sequence shown here is derived from an EMBL/GenBank/DDBJ whole genome shotgun (WGS) entry which is preliminary data.</text>
</comment>
<proteinExistence type="predicted"/>
<gene>
    <name evidence="1" type="ORF">QAD02_010783</name>
</gene>
<dbReference type="EMBL" id="CM056742">
    <property type="protein sequence ID" value="KAJ8674997.1"/>
    <property type="molecule type" value="Genomic_DNA"/>
</dbReference>
<sequence length="1412" mass="161922">MTANTWSPELWKTWDKQGKAEFIKLVKSKHEEANIAEWRRGLYELILNGVNGNVKKDAVVTTLGELVALDGAIPSAIVDLFSLVDAEVQGDNRNNFVSIVKECEKFLTDRILKERLDIDTLQDVGTLKNLNFQTKFIKVKTKLYYKQRKFNLFREESEGYSKLIVELNQERSESEVDSVLEIIKSLIGYFNLDPNRVLDIVLETFENRPQDAAVFIPLIRSYMSDRQVLCEVLGFKYCSTTNSTPFSLQKLTALMLQHEVITLDDILPWLVPDDKIIIRDYDNEMKLAKEYVKKMSVISTKDKEEDKEEKEVVVDKYSGNQKFGLCEALLEIGAWEVALNLCSRFPDHTLTDQKPIALALCRIIHALIEPVYRKHCIISSKLPGRKVPPLENPLAPKALERVDDIHDRLVPMLVLLGPNLHHDPVLTYKIMRLCHYAVKQCPLDGNKMPINKESTLFYDVLTILDVALLPSLSFMDCNCCVAEEIWNILKFFSYQNRYALYARWKNDTPIQHAALLKKRADAQKKIKNVVKRVSKETIKPVGRSIGKLTHSAPGVLFDYVIIQIQLYDNLIGPVVDSLKYLTNLSYDVLGYCLIEALAGADKDRFKHDGTSISLWLQALASFCGAIFKKYNIELTGLLQYVANMLKAQKSLDLLILKEIVQKMAGIEASEEMTTDQLDAMAGGDLLRIEAGYFSQVRNTKKSSQRLKEALAENDLAVALCLLMAQQKHCVVYRETEQSHLKLVGKLYDQCHDSLVQFGTFLGSTMTVDEYVERLPSIHSMLQDYHIHADVAFFLARPMFSHAINIKYDTLRKQDPNYKKMSTSTKQAKYAEAAKAVMAPVAQSVRPLHSLKIWEDISSQFLVTFWSMSMYDLYVPADSYQREINKLKQLAAQAADSKDLTASKGKKEQERYITLVEKLQDERKKQEEHVEKVHAYLRQEKDTWFLSRSAKSAKNETITQFLQLCLFPRCTFTTIDAMYCAKFVHTIHSLKTANFSTLLCYDRLFCDITYSVTSCTENEAHRYGRFLCAMLETVMRWHSEKAIFDKECSNYPGFVTKFRVSNQFSEANDMVGFENYRHVCHKWHYKITKAIVVCLDSKDYVQIRNSLIILIKILPHFPVLAKLSQILERKVEKVRDEERNKRQDLHILAISYCGQLKARAPQMIRESDFHHVSDKAVKASESAPAETNSDKVSNGVSSTKEVNNVDSRNDKDNKDKEKRTTTTNQNSNDNSDKGKKRENSREASESREKVLKKDDDDNDKKDKKSIKDDNEKSENIDREASNVSNSSSSSGPNADGTDKDAKRRKVETTQKDAKRTETVNDKKDRAAAKTKIREDPKKDKKVGRKRDRPDEVVVPADQKRRKDDDRAKGTHQNGDMPDHRDKHHYGKEKSPYPKDRERDGRETRDKQYPLLSI</sequence>